<accession>A0A0K6S6K1</accession>
<dbReference type="EMBL" id="CDMZ01000243">
    <property type="protein sequence ID" value="CUC09125.1"/>
    <property type="molecule type" value="Genomic_DNA"/>
</dbReference>
<dbReference type="GO" id="GO:0016020">
    <property type="term" value="C:membrane"/>
    <property type="evidence" value="ECO:0007669"/>
    <property type="project" value="UniProtKB-SubCell"/>
</dbReference>
<dbReference type="Pfam" id="PF01094">
    <property type="entry name" value="ANF_receptor"/>
    <property type="match status" value="1"/>
</dbReference>
<feature type="transmembrane region" description="Helical" evidence="6">
    <location>
        <begin position="874"/>
        <end position="893"/>
    </location>
</feature>
<dbReference type="SUPFAM" id="SSF57184">
    <property type="entry name" value="Growth factor receptor domain"/>
    <property type="match status" value="1"/>
</dbReference>
<dbReference type="SMART" id="SM01411">
    <property type="entry name" value="Ephrin_rec_like"/>
    <property type="match status" value="2"/>
</dbReference>
<feature type="transmembrane region" description="Helical" evidence="6">
    <location>
        <begin position="661"/>
        <end position="680"/>
    </location>
</feature>
<keyword evidence="3 6" id="KW-1133">Transmembrane helix</keyword>
<feature type="domain" description="Receptor ligand binding region" evidence="7">
    <location>
        <begin position="3"/>
        <end position="323"/>
    </location>
</feature>
<evidence type="ECO:0000256" key="1">
    <source>
        <dbReference type="ARBA" id="ARBA00004370"/>
    </source>
</evidence>
<keyword evidence="4 6" id="KW-0472">Membrane</keyword>
<dbReference type="PANTHER" id="PTHR46967">
    <property type="entry name" value="INSULIN-LIKE GROWTH FACTOR BINDING PROTEIN,N-TERMINAL"/>
    <property type="match status" value="1"/>
</dbReference>
<keyword evidence="2 6" id="KW-0812">Transmembrane</keyword>
<dbReference type="CDD" id="cd00185">
    <property type="entry name" value="TNFRSF"/>
    <property type="match status" value="1"/>
</dbReference>
<feature type="region of interest" description="Disordered" evidence="5">
    <location>
        <begin position="1043"/>
        <end position="1183"/>
    </location>
</feature>
<dbReference type="InterPro" id="IPR028082">
    <property type="entry name" value="Peripla_BP_I"/>
</dbReference>
<feature type="compositionally biased region" description="Basic and acidic residues" evidence="5">
    <location>
        <begin position="1111"/>
        <end position="1127"/>
    </location>
</feature>
<dbReference type="PhylomeDB" id="A0A0K6S6K1"/>
<feature type="transmembrane region" description="Helical" evidence="6">
    <location>
        <begin position="847"/>
        <end position="868"/>
    </location>
</feature>
<evidence type="ECO:0000256" key="6">
    <source>
        <dbReference type="SAM" id="Phobius"/>
    </source>
</evidence>
<feature type="transmembrane region" description="Helical" evidence="6">
    <location>
        <begin position="628"/>
        <end position="649"/>
    </location>
</feature>
<dbReference type="InterPro" id="IPR010308">
    <property type="entry name" value="TRP_C"/>
</dbReference>
<dbReference type="AlphaFoldDB" id="A0A0K6S6K1"/>
<sequence length="1183" mass="128956">MWIGPLCTNSVKGSNTVYAPSNVVQVSPLSPGDYLTDRTSYPAIASLRPYDEATAFVGIIRALGYDRVSFIYLATDALQTQLVDDIQTTYQTLEGKALKVPVSVGLDAQLTSKYEDAADQLLAADARVIVMLGFGTQMRDILCAFHSKKFYGDHLMYITTSWDSSDWITLYGNGLGSASPCNVQDLYSTLRNGVAPEGPDLLSYTDTTTALRAPGQTPAILYATFAAGLEAAFPGITSLTTADDIWVLMAPWYDAIWDAVLGIDAYLSSAQATTDGVAAGDLSTTTTATQQKIYNGIWTYIRQNNFVGATGTIKHNRDGTRIGNQRVRWYNSDDNYKLANVGTFNQADGTITWSSTALKWSTGTKWDPAGSGDKDVIPDEDETRAAGTGVNSDGGCIPCVAGYYNRVAGGTCTACPVGTYSASAGSTACVSCDVGYYAGSTGLTSCTPCLAGTHRNSTSTDSSTCDRCGVGYYANSTGMLDCILCPATKTTAGVGATFSTDCTCGNSTFLNKQTDTCETCPEGLICDAGDGLPSVTSGFWVSSQTDAELNAFQKPEKLQRCYRSSGACLGGSVGRTSSVNGTSTRRLNEVDELADPNCKWPRFGPMCWQCPSNWYKAASTCKQCPARYFSLPLFLLFIIITGFLVFSYYRLNEEWSANASAAVRITISFSLLALFFQQIALLSNLQFDSAGAVKDLLSVFDVMLLNFGAMQGECMFGGKTGLDQYAFIVALPGMLLVLMASLYGASCVNTVLFIYMTIYVLVCTQILAPYQCMTHPAGPSTLEEYPLVECGSGEHNSMVILGYAVRYKFLISRFHPKSWWWGVVHLFKNLLISLVPIMEPNDGRIQVAALSLVFLAFTIGVVRVWPWIDDWNNYLDLALNVSFLYILTAVMAWTEKTDKGQTTLAASVIVVFTAFLVVCLGVMLLGVANCFPAMKRREMARRSGLIARLLRSFQMLTKEVQKAEAGEKGASDWRISVLEIAQHDVISLERFLEVCDTELLHTSGFDFAHVAKQQKRGSMFSSSGGAPRSRRLLISKRHLKALQDDDPIRDAEAGVRSDREMLPDRAQDYEQEEEEQEGDDRDEDGEEEEDDPFDDEIPEEEESPTHAHARGNHEGRGDHNHEIHEGASVEDEGGEQERGDEFDGSIPEEQEDDGAVNRSMHFPESPQNRGAQRQMGAQDMGGS</sequence>
<dbReference type="Pfam" id="PF06011">
    <property type="entry name" value="TRP"/>
    <property type="match status" value="1"/>
</dbReference>
<feature type="domain" description="Tyrosine-protein kinase ephrin type A/B receptor-like" evidence="9">
    <location>
        <begin position="460"/>
        <end position="502"/>
    </location>
</feature>
<reference evidence="10" key="1">
    <citation type="submission" date="2014-11" db="EMBL/GenBank/DDBJ databases">
        <title>Molecular phylogeny of cliff fern family Woodsiaceae with morphological implications.</title>
        <authorList>
            <person name="Shao Y.-Z."/>
            <person name="Wei R."/>
            <person name="Zhang X.-C."/>
        </authorList>
    </citation>
    <scope>NUCLEOTIDE SEQUENCE</scope>
</reference>
<feature type="compositionally biased region" description="Acidic residues" evidence="5">
    <location>
        <begin position="1142"/>
        <end position="1154"/>
    </location>
</feature>
<dbReference type="Gene3D" id="2.10.50.10">
    <property type="entry name" value="Tumor Necrosis Factor Receptor, subunit A, domain 2"/>
    <property type="match status" value="2"/>
</dbReference>
<feature type="compositionally biased region" description="Basic and acidic residues" evidence="5">
    <location>
        <begin position="1043"/>
        <end position="1068"/>
    </location>
</feature>
<evidence type="ECO:0000259" key="7">
    <source>
        <dbReference type="Pfam" id="PF01094"/>
    </source>
</evidence>
<name>A0A0K6S6K1_9ALVE</name>
<feature type="transmembrane region" description="Helical" evidence="6">
    <location>
        <begin position="905"/>
        <end position="928"/>
    </location>
</feature>
<dbReference type="InterPro" id="IPR001828">
    <property type="entry name" value="ANF_lig-bd_rcpt"/>
</dbReference>
<dbReference type="SUPFAM" id="SSF53822">
    <property type="entry name" value="Periplasmic binding protein-like I"/>
    <property type="match status" value="1"/>
</dbReference>
<comment type="subcellular location">
    <subcellularLocation>
        <location evidence="1">Membrane</location>
    </subcellularLocation>
</comment>
<dbReference type="VEuPathDB" id="CryptoDB:Cvel_3036"/>
<evidence type="ECO:0000256" key="4">
    <source>
        <dbReference type="ARBA" id="ARBA00023136"/>
    </source>
</evidence>
<dbReference type="PANTHER" id="PTHR46967:SF2">
    <property type="entry name" value="SUSHI, VON WILLEBRAND FACTOR TYPE A, EGF AND PENTRAXIN DOMAIN-CONTAINING PROTEIN 1-LIKE"/>
    <property type="match status" value="1"/>
</dbReference>
<dbReference type="InterPro" id="IPR011641">
    <property type="entry name" value="Tyr-kin_ephrin_A/B_rcpt-like"/>
</dbReference>
<feature type="domain" description="TRP C-terminal" evidence="8">
    <location>
        <begin position="804"/>
        <end position="928"/>
    </location>
</feature>
<gene>
    <name evidence="10" type="ORF">Cvel_3036.t1.CR2</name>
</gene>
<evidence type="ECO:0000259" key="8">
    <source>
        <dbReference type="Pfam" id="PF06011"/>
    </source>
</evidence>
<proteinExistence type="predicted"/>
<feature type="transmembrane region" description="Helical" evidence="6">
    <location>
        <begin position="752"/>
        <end position="770"/>
    </location>
</feature>
<dbReference type="Gene3D" id="3.40.50.2300">
    <property type="match status" value="2"/>
</dbReference>
<organism evidence="10">
    <name type="scientific">Chromera velia CCMP2878</name>
    <dbReference type="NCBI Taxonomy" id="1169474"/>
    <lineage>
        <taxon>Eukaryota</taxon>
        <taxon>Sar</taxon>
        <taxon>Alveolata</taxon>
        <taxon>Colpodellida</taxon>
        <taxon>Chromeraceae</taxon>
        <taxon>Chromera</taxon>
    </lineage>
</organism>
<protein>
    <recommendedName>
        <fullName evidence="11">Tyrosine-protein kinase ephrin type A/B receptor-like domain-containing protein</fullName>
    </recommendedName>
</protein>
<evidence type="ECO:0000313" key="10">
    <source>
        <dbReference type="EMBL" id="CUC09125.1"/>
    </source>
</evidence>
<dbReference type="Pfam" id="PF07699">
    <property type="entry name" value="Ephrin_rec_like"/>
    <property type="match status" value="1"/>
</dbReference>
<feature type="transmembrane region" description="Helical" evidence="6">
    <location>
        <begin position="725"/>
        <end position="745"/>
    </location>
</feature>
<dbReference type="InterPro" id="IPR009030">
    <property type="entry name" value="Growth_fac_rcpt_cys_sf"/>
</dbReference>
<feature type="compositionally biased region" description="Acidic residues" evidence="5">
    <location>
        <begin position="1069"/>
        <end position="1102"/>
    </location>
</feature>
<evidence type="ECO:0000256" key="2">
    <source>
        <dbReference type="ARBA" id="ARBA00022692"/>
    </source>
</evidence>
<evidence type="ECO:0000256" key="5">
    <source>
        <dbReference type="SAM" id="MobiDB-lite"/>
    </source>
</evidence>
<evidence type="ECO:0008006" key="11">
    <source>
        <dbReference type="Google" id="ProtNLM"/>
    </source>
</evidence>
<evidence type="ECO:0000256" key="3">
    <source>
        <dbReference type="ARBA" id="ARBA00022989"/>
    </source>
</evidence>
<evidence type="ECO:0000259" key="9">
    <source>
        <dbReference type="Pfam" id="PF07699"/>
    </source>
</evidence>